<dbReference type="Pfam" id="PF05120">
    <property type="entry name" value="GvpG"/>
    <property type="match status" value="1"/>
</dbReference>
<evidence type="ECO:0000313" key="1">
    <source>
        <dbReference type="EMBL" id="MDA2814912.1"/>
    </source>
</evidence>
<dbReference type="Proteomes" id="UP001527866">
    <property type="component" value="Unassembled WGS sequence"/>
</dbReference>
<proteinExistence type="predicted"/>
<dbReference type="InterPro" id="IPR007804">
    <property type="entry name" value="GvpG"/>
</dbReference>
<sequence>MGLLTAVLTAPAAPVRLALWAARTVRDAAEREYYDPDRIMGELRRLSDRLEAGEIGEEEFDRAEDELLDRLEEAQRLRGAPEGGGFP</sequence>
<reference evidence="1 2" key="1">
    <citation type="submission" date="2023-01" db="EMBL/GenBank/DDBJ databases">
        <title>Draft genome sequence of Nocardiopsis sp. RSe5-2 isolated from halophytes.</title>
        <authorList>
            <person name="Duangmal K."/>
            <person name="Chantavorakit T."/>
        </authorList>
    </citation>
    <scope>NUCLEOTIDE SEQUENCE [LARGE SCALE GENOMIC DNA]</scope>
    <source>
        <strain evidence="1 2">RSe5-2</strain>
    </source>
</reference>
<organism evidence="1 2">
    <name type="scientific">Nocardiopsis endophytica</name>
    <dbReference type="NCBI Taxonomy" id="3018445"/>
    <lineage>
        <taxon>Bacteria</taxon>
        <taxon>Bacillati</taxon>
        <taxon>Actinomycetota</taxon>
        <taxon>Actinomycetes</taxon>
        <taxon>Streptosporangiales</taxon>
        <taxon>Nocardiopsidaceae</taxon>
        <taxon>Nocardiopsis</taxon>
    </lineage>
</organism>
<accession>A0ABT4UDF0</accession>
<evidence type="ECO:0000313" key="2">
    <source>
        <dbReference type="Proteomes" id="UP001527866"/>
    </source>
</evidence>
<keyword evidence="2" id="KW-1185">Reference proteome</keyword>
<dbReference type="EMBL" id="JAQFWQ010000152">
    <property type="protein sequence ID" value="MDA2814912.1"/>
    <property type="molecule type" value="Genomic_DNA"/>
</dbReference>
<gene>
    <name evidence="1" type="ORF">O4J56_29980</name>
</gene>
<dbReference type="RefSeq" id="WP_270690468.1">
    <property type="nucleotide sequence ID" value="NZ_JAQFWQ010000152.1"/>
</dbReference>
<comment type="caution">
    <text evidence="1">The sequence shown here is derived from an EMBL/GenBank/DDBJ whole genome shotgun (WGS) entry which is preliminary data.</text>
</comment>
<protein>
    <submittedName>
        <fullName evidence="1">Gas vesicle protein GvpG</fullName>
    </submittedName>
</protein>
<name>A0ABT4UDF0_9ACTN</name>